<evidence type="ECO:0000256" key="7">
    <source>
        <dbReference type="ARBA" id="ARBA00023136"/>
    </source>
</evidence>
<dbReference type="GO" id="GO:1903785">
    <property type="term" value="P:L-valine transmembrane transport"/>
    <property type="evidence" value="ECO:0007669"/>
    <property type="project" value="TreeGrafter"/>
</dbReference>
<dbReference type="PANTHER" id="PTHR34979:SF1">
    <property type="entry name" value="INNER MEMBRANE PROTEIN YGAZ"/>
    <property type="match status" value="1"/>
</dbReference>
<evidence type="ECO:0000313" key="9">
    <source>
        <dbReference type="EMBL" id="XAO47077.1"/>
    </source>
</evidence>
<dbReference type="GO" id="GO:0005886">
    <property type="term" value="C:plasma membrane"/>
    <property type="evidence" value="ECO:0007669"/>
    <property type="project" value="UniProtKB-SubCell"/>
</dbReference>
<name>A0AAU6WHQ2_9MICC</name>
<evidence type="ECO:0000256" key="5">
    <source>
        <dbReference type="ARBA" id="ARBA00022692"/>
    </source>
</evidence>
<dbReference type="AlphaFoldDB" id="A0AAU6WHQ2"/>
<evidence type="ECO:0000313" key="10">
    <source>
        <dbReference type="Proteomes" id="UP001486888"/>
    </source>
</evidence>
<keyword evidence="7 8" id="KW-0472">Membrane</keyword>
<dbReference type="Pfam" id="PF03591">
    <property type="entry name" value="AzlC"/>
    <property type="match status" value="1"/>
</dbReference>
<dbReference type="RefSeq" id="WP_345473831.1">
    <property type="nucleotide sequence ID" value="NZ_CP125942.1"/>
</dbReference>
<keyword evidence="10" id="KW-1185">Reference proteome</keyword>
<keyword evidence="6 8" id="KW-1133">Transmembrane helix</keyword>
<dbReference type="KEGG" id="gey:QMQ05_06015"/>
<keyword evidence="3" id="KW-0813">Transport</keyword>
<feature type="transmembrane region" description="Helical" evidence="8">
    <location>
        <begin position="20"/>
        <end position="39"/>
    </location>
</feature>
<protein>
    <submittedName>
        <fullName evidence="9">AzlC family ABC transporter permease</fullName>
    </submittedName>
</protein>
<gene>
    <name evidence="9" type="ORF">QMQ05_06015</name>
</gene>
<dbReference type="Proteomes" id="UP001486888">
    <property type="component" value="Chromosome"/>
</dbReference>
<organism evidence="9 10">
    <name type="scientific">Glutamicibacter ectropisis</name>
    <dbReference type="NCBI Taxonomy" id="3046593"/>
    <lineage>
        <taxon>Bacteria</taxon>
        <taxon>Bacillati</taxon>
        <taxon>Actinomycetota</taxon>
        <taxon>Actinomycetes</taxon>
        <taxon>Micrococcales</taxon>
        <taxon>Micrococcaceae</taxon>
        <taxon>Glutamicibacter</taxon>
    </lineage>
</organism>
<keyword evidence="5 8" id="KW-0812">Transmembrane</keyword>
<evidence type="ECO:0000256" key="8">
    <source>
        <dbReference type="SAM" id="Phobius"/>
    </source>
</evidence>
<comment type="similarity">
    <text evidence="2">Belongs to the AzlC family.</text>
</comment>
<sequence>MKPAAVGSRWQQIRLGAHNVLPACLAVIPLGLALGVLLVRTGLPWWSAPLLAGLVFAGSLEFLLIGLLAVAAPLSHIALTTMVVNFRHVFYAISFPLHKVRGRGAKAYSMFALTDEAYALTMEAERENYSSARILSIQSLFHASWTISVLAGALLTGLIPESIKGLDFAVTALFTVLAIEAYKAYRSLPLSLLALISAVVASWIAPQSMMVVAMVMFLIGLSVAYLLRRGTKESEGSHAR</sequence>
<comment type="subcellular location">
    <subcellularLocation>
        <location evidence="1">Cell membrane</location>
        <topology evidence="1">Multi-pass membrane protein</topology>
    </subcellularLocation>
</comment>
<keyword evidence="4" id="KW-1003">Cell membrane</keyword>
<evidence type="ECO:0000256" key="2">
    <source>
        <dbReference type="ARBA" id="ARBA00010735"/>
    </source>
</evidence>
<dbReference type="InterPro" id="IPR011606">
    <property type="entry name" value="Brnchd-chn_aa_trnsp_permease"/>
</dbReference>
<evidence type="ECO:0000256" key="6">
    <source>
        <dbReference type="ARBA" id="ARBA00022989"/>
    </source>
</evidence>
<evidence type="ECO:0000256" key="3">
    <source>
        <dbReference type="ARBA" id="ARBA00022448"/>
    </source>
</evidence>
<feature type="transmembrane region" description="Helical" evidence="8">
    <location>
        <begin position="210"/>
        <end position="227"/>
    </location>
</feature>
<feature type="transmembrane region" description="Helical" evidence="8">
    <location>
        <begin position="187"/>
        <end position="204"/>
    </location>
</feature>
<proteinExistence type="inferred from homology"/>
<reference evidence="9 10" key="1">
    <citation type="submission" date="2023-05" db="EMBL/GenBank/DDBJ databases">
        <title>Glutamicibacter sp. B1, complete genome.</title>
        <authorList>
            <person name="Long Y.H."/>
            <person name="Fang T."/>
            <person name="Li X.Y."/>
        </authorList>
    </citation>
    <scope>NUCLEOTIDE SEQUENCE [LARGE SCALE GENOMIC DNA]</scope>
    <source>
        <strain evidence="9 10">B1</strain>
    </source>
</reference>
<dbReference type="EMBL" id="CP125942">
    <property type="protein sequence ID" value="XAO47077.1"/>
    <property type="molecule type" value="Genomic_DNA"/>
</dbReference>
<evidence type="ECO:0000256" key="1">
    <source>
        <dbReference type="ARBA" id="ARBA00004651"/>
    </source>
</evidence>
<accession>A0AAU6WHQ2</accession>
<evidence type="ECO:0000256" key="4">
    <source>
        <dbReference type="ARBA" id="ARBA00022475"/>
    </source>
</evidence>
<dbReference type="PANTHER" id="PTHR34979">
    <property type="entry name" value="INNER MEMBRANE PROTEIN YGAZ"/>
    <property type="match status" value="1"/>
</dbReference>